<feature type="non-terminal residue" evidence="2">
    <location>
        <position position="1"/>
    </location>
</feature>
<evidence type="ECO:0000313" key="3">
    <source>
        <dbReference type="Proteomes" id="UP001529510"/>
    </source>
</evidence>
<accession>A0ABD0S1F6</accession>
<protein>
    <submittedName>
        <fullName evidence="2">Uncharacterized protein</fullName>
    </submittedName>
</protein>
<organism evidence="2 3">
    <name type="scientific">Cirrhinus mrigala</name>
    <name type="common">Mrigala</name>
    <dbReference type="NCBI Taxonomy" id="683832"/>
    <lineage>
        <taxon>Eukaryota</taxon>
        <taxon>Metazoa</taxon>
        <taxon>Chordata</taxon>
        <taxon>Craniata</taxon>
        <taxon>Vertebrata</taxon>
        <taxon>Euteleostomi</taxon>
        <taxon>Actinopterygii</taxon>
        <taxon>Neopterygii</taxon>
        <taxon>Teleostei</taxon>
        <taxon>Ostariophysi</taxon>
        <taxon>Cypriniformes</taxon>
        <taxon>Cyprinidae</taxon>
        <taxon>Labeoninae</taxon>
        <taxon>Labeonini</taxon>
        <taxon>Cirrhinus</taxon>
    </lineage>
</organism>
<feature type="region of interest" description="Disordered" evidence="1">
    <location>
        <begin position="1"/>
        <end position="115"/>
    </location>
</feature>
<feature type="compositionally biased region" description="Basic and acidic residues" evidence="1">
    <location>
        <begin position="44"/>
        <end position="70"/>
    </location>
</feature>
<evidence type="ECO:0000313" key="2">
    <source>
        <dbReference type="EMBL" id="KAL0203838.1"/>
    </source>
</evidence>
<reference evidence="2 3" key="1">
    <citation type="submission" date="2024-05" db="EMBL/GenBank/DDBJ databases">
        <title>Genome sequencing and assembly of Indian major carp, Cirrhinus mrigala (Hamilton, 1822).</title>
        <authorList>
            <person name="Mohindra V."/>
            <person name="Chowdhury L.M."/>
            <person name="Lal K."/>
            <person name="Jena J.K."/>
        </authorList>
    </citation>
    <scope>NUCLEOTIDE SEQUENCE [LARGE SCALE GENOMIC DNA]</scope>
    <source>
        <strain evidence="2">CM1030</strain>
        <tissue evidence="2">Blood</tissue>
    </source>
</reference>
<dbReference type="EMBL" id="JAMKFB020000001">
    <property type="protein sequence ID" value="KAL0203838.1"/>
    <property type="molecule type" value="Genomic_DNA"/>
</dbReference>
<evidence type="ECO:0000256" key="1">
    <source>
        <dbReference type="SAM" id="MobiDB-lite"/>
    </source>
</evidence>
<sequence>ARVDTVSPSKSSSQATALDTKPKKDPSPKKSPVKASSKLAQMKRRQEEVEEQKKKDKGEKQIKISPKKEPISPTSSERAATPKTGSASAGMTKSRNFSTPKSDGGPSKTSPTKPE</sequence>
<proteinExistence type="predicted"/>
<comment type="caution">
    <text evidence="2">The sequence shown here is derived from an EMBL/GenBank/DDBJ whole genome shotgun (WGS) entry which is preliminary data.</text>
</comment>
<feature type="non-terminal residue" evidence="2">
    <location>
        <position position="115"/>
    </location>
</feature>
<dbReference type="AlphaFoldDB" id="A0ABD0S1F6"/>
<keyword evidence="3" id="KW-1185">Reference proteome</keyword>
<feature type="compositionally biased region" description="Polar residues" evidence="1">
    <location>
        <begin position="1"/>
        <end position="17"/>
    </location>
</feature>
<gene>
    <name evidence="2" type="ORF">M9458_001856</name>
</gene>
<feature type="compositionally biased region" description="Polar residues" evidence="1">
    <location>
        <begin position="72"/>
        <end position="115"/>
    </location>
</feature>
<name>A0ABD0S1F6_CIRMR</name>
<dbReference type="Proteomes" id="UP001529510">
    <property type="component" value="Unassembled WGS sequence"/>
</dbReference>